<sequence length="78" mass="7865">MPHATDTNRCPLCGQANQCAVAAGLPAQDCWCMHTPVSREALARLAPGQRGRACICPQCAGGAPAGSADATPPGPQPI</sequence>
<evidence type="ECO:0000313" key="2">
    <source>
        <dbReference type="Proteomes" id="UP000516057"/>
    </source>
</evidence>
<evidence type="ECO:0000313" key="1">
    <source>
        <dbReference type="EMBL" id="QNP58071.1"/>
    </source>
</evidence>
<dbReference type="EMBL" id="CP060790">
    <property type="protein sequence ID" value="QNP58071.1"/>
    <property type="molecule type" value="Genomic_DNA"/>
</dbReference>
<proteinExistence type="predicted"/>
<reference evidence="1 2" key="1">
    <citation type="submission" date="2020-08" db="EMBL/GenBank/DDBJ databases">
        <title>Genome sequence of Acidovorax monticola KACC 19171T.</title>
        <authorList>
            <person name="Hyun D.-W."/>
            <person name="Bae J.-W."/>
        </authorList>
    </citation>
    <scope>NUCLEOTIDE SEQUENCE [LARGE SCALE GENOMIC DNA]</scope>
    <source>
        <strain evidence="1 2">KACC 19171</strain>
    </source>
</reference>
<accession>A0A7H0HC05</accession>
<dbReference type="Pfam" id="PF14375">
    <property type="entry name" value="Cys_rich_CWC"/>
    <property type="match status" value="1"/>
</dbReference>
<organism evidence="1 2">
    <name type="scientific">Paenacidovorax monticola</name>
    <dbReference type="NCBI Taxonomy" id="1926868"/>
    <lineage>
        <taxon>Bacteria</taxon>
        <taxon>Pseudomonadati</taxon>
        <taxon>Pseudomonadota</taxon>
        <taxon>Betaproteobacteria</taxon>
        <taxon>Burkholderiales</taxon>
        <taxon>Comamonadaceae</taxon>
        <taxon>Paenacidovorax</taxon>
    </lineage>
</organism>
<gene>
    <name evidence="1" type="ORF">H9L24_13285</name>
</gene>
<dbReference type="KEGG" id="amon:H9L24_13285"/>
<dbReference type="Proteomes" id="UP000516057">
    <property type="component" value="Chromosome"/>
</dbReference>
<protein>
    <submittedName>
        <fullName evidence="1">Cysteine-rich CWC family protein</fullName>
    </submittedName>
</protein>
<dbReference type="RefSeq" id="WP_187735066.1">
    <property type="nucleotide sequence ID" value="NZ_CP060790.1"/>
</dbReference>
<name>A0A7H0HC05_9BURK</name>
<dbReference type="AlphaFoldDB" id="A0A7H0HC05"/>
<keyword evidence="2" id="KW-1185">Reference proteome</keyword>
<dbReference type="InterPro" id="IPR032720">
    <property type="entry name" value="Cys_rich_CWC"/>
</dbReference>